<gene>
    <name evidence="2" type="ORF">ACFPZ3_32775</name>
</gene>
<name>A0ABW1CUT3_9ACTN</name>
<dbReference type="Proteomes" id="UP001596058">
    <property type="component" value="Unassembled WGS sequence"/>
</dbReference>
<evidence type="ECO:0000313" key="3">
    <source>
        <dbReference type="Proteomes" id="UP001596058"/>
    </source>
</evidence>
<feature type="compositionally biased region" description="Basic and acidic residues" evidence="1">
    <location>
        <begin position="210"/>
        <end position="247"/>
    </location>
</feature>
<accession>A0ABW1CUT3</accession>
<sequence>MTGGDSTGQAADATRDGVRDDGDDALRADIAQFVTLERKGPWLMAYLVARRVEPGEGDGVRLEHQSRCFDRNTFRRVSAREFARLAGTSAKRVLALWQAWNRLAAEGVVPHAMALQPGTDVELPDAKQYPFYGENGYYRSLDGRSISPERREAIEREAATSGTRPSAITYVIGHPKAVKTALLADEATRAAAREALAEFDARQAAADAADRAAADDVTSHRQREFDDAQRRERESPAAEARAARDGSESEASMDVFNAMAEIRMAASRALALLHRRQIRFTADRAEAIAELCDGAVM</sequence>
<comment type="caution">
    <text evidence="2">The sequence shown here is derived from an EMBL/GenBank/DDBJ whole genome shotgun (WGS) entry which is preliminary data.</text>
</comment>
<organism evidence="2 3">
    <name type="scientific">Nonomuraea insulae</name>
    <dbReference type="NCBI Taxonomy" id="1616787"/>
    <lineage>
        <taxon>Bacteria</taxon>
        <taxon>Bacillati</taxon>
        <taxon>Actinomycetota</taxon>
        <taxon>Actinomycetes</taxon>
        <taxon>Streptosporangiales</taxon>
        <taxon>Streptosporangiaceae</taxon>
        <taxon>Nonomuraea</taxon>
    </lineage>
</organism>
<evidence type="ECO:0000256" key="1">
    <source>
        <dbReference type="SAM" id="MobiDB-lite"/>
    </source>
</evidence>
<dbReference type="RefSeq" id="WP_379518172.1">
    <property type="nucleotide sequence ID" value="NZ_JBHSPA010000039.1"/>
</dbReference>
<protein>
    <submittedName>
        <fullName evidence="2">Uncharacterized protein</fullName>
    </submittedName>
</protein>
<evidence type="ECO:0000313" key="2">
    <source>
        <dbReference type="EMBL" id="MFC5828668.1"/>
    </source>
</evidence>
<dbReference type="EMBL" id="JBHSPA010000039">
    <property type="protein sequence ID" value="MFC5828668.1"/>
    <property type="molecule type" value="Genomic_DNA"/>
</dbReference>
<proteinExistence type="predicted"/>
<reference evidence="3" key="1">
    <citation type="journal article" date="2019" name="Int. J. Syst. Evol. Microbiol.">
        <title>The Global Catalogue of Microorganisms (GCM) 10K type strain sequencing project: providing services to taxonomists for standard genome sequencing and annotation.</title>
        <authorList>
            <consortium name="The Broad Institute Genomics Platform"/>
            <consortium name="The Broad Institute Genome Sequencing Center for Infectious Disease"/>
            <person name="Wu L."/>
            <person name="Ma J."/>
        </authorList>
    </citation>
    <scope>NUCLEOTIDE SEQUENCE [LARGE SCALE GENOMIC DNA]</scope>
    <source>
        <strain evidence="3">CCUG 53903</strain>
    </source>
</reference>
<keyword evidence="3" id="KW-1185">Reference proteome</keyword>
<feature type="region of interest" description="Disordered" evidence="1">
    <location>
        <begin position="210"/>
        <end position="250"/>
    </location>
</feature>
<feature type="region of interest" description="Disordered" evidence="1">
    <location>
        <begin position="1"/>
        <end position="21"/>
    </location>
</feature>